<evidence type="ECO:0000259" key="1">
    <source>
        <dbReference type="Pfam" id="PF23972"/>
    </source>
</evidence>
<keyword evidence="3" id="KW-1185">Reference proteome</keyword>
<dbReference type="Proteomes" id="UP000515857">
    <property type="component" value="Segment"/>
</dbReference>
<dbReference type="InterPro" id="IPR055722">
    <property type="entry name" value="DUF7298"/>
</dbReference>
<sequence>MGAGLYPAPTNPNVPRGIRHYTSLGSTAYVGDTETRAYLATWTAEAGRMYRITLNLAIVDADGVADVATVADHGAKNSATIRARWAYGTDATTASSDLGGFYQSVYDDDSQFASGASHDWFLGGASAGDIAVAITLKATKAAATYGSVRILTAGGNSTSLHVEDIGSYPVP</sequence>
<accession>A0A7G4AWT5</accession>
<dbReference type="EMBL" id="MT711978">
    <property type="protein sequence ID" value="QMP84475.1"/>
    <property type="molecule type" value="Genomic_DNA"/>
</dbReference>
<reference evidence="2 3" key="1">
    <citation type="submission" date="2020-07" db="EMBL/GenBank/DDBJ databases">
        <title>Streptomyces phage Genome sequencing and assembly.</title>
        <authorList>
            <person name="Sharma V."/>
            <person name="Hardy A."/>
            <person name="Frunzke J."/>
        </authorList>
    </citation>
    <scope>NUCLEOTIDE SEQUENCE [LARGE SCALE GENOMIC DNA]</scope>
</reference>
<gene>
    <name evidence="2" type="ORF">HUN43_00022</name>
</gene>
<protein>
    <recommendedName>
        <fullName evidence="1">DUF7298 domain-containing protein</fullName>
    </recommendedName>
</protein>
<dbReference type="Pfam" id="PF23972">
    <property type="entry name" value="DUF7298"/>
    <property type="match status" value="1"/>
</dbReference>
<evidence type="ECO:0000313" key="2">
    <source>
        <dbReference type="EMBL" id="QMP84475.1"/>
    </source>
</evidence>
<feature type="domain" description="DUF7298" evidence="1">
    <location>
        <begin position="1"/>
        <end position="169"/>
    </location>
</feature>
<organism evidence="2 3">
    <name type="scientific">Streptomyces phage Endor1</name>
    <dbReference type="NCBI Taxonomy" id="2740181"/>
    <lineage>
        <taxon>Viruses</taxon>
        <taxon>Duplodnaviria</taxon>
        <taxon>Heunggongvirae</taxon>
        <taxon>Uroviricota</taxon>
        <taxon>Caudoviricetes</taxon>
        <taxon>Arquatrovirinae</taxon>
        <taxon>Camvirus</taxon>
        <taxon>Camvirus endor1</taxon>
    </lineage>
</organism>
<evidence type="ECO:0000313" key="3">
    <source>
        <dbReference type="Proteomes" id="UP000515857"/>
    </source>
</evidence>
<name>A0A7G4AWT5_9CAUD</name>
<proteinExistence type="predicted"/>